<accession>A0A6F8PS71</accession>
<evidence type="ECO:0000313" key="2">
    <source>
        <dbReference type="EMBL" id="BBP44965.1"/>
    </source>
</evidence>
<gene>
    <name evidence="2" type="ORF">THMIRHAS_03380</name>
</gene>
<reference evidence="3" key="1">
    <citation type="submission" date="2019-11" db="EMBL/GenBank/DDBJ databases">
        <title>Isolation and characterization of two novel species in the genus Thiomicrorhabdus.</title>
        <authorList>
            <person name="Mochizuki J."/>
            <person name="Kojima H."/>
            <person name="Fukui M."/>
        </authorList>
    </citation>
    <scope>NUCLEOTIDE SEQUENCE [LARGE SCALE GENOMIC DNA]</scope>
    <source>
        <strain evidence="3">aks77</strain>
    </source>
</reference>
<dbReference type="Proteomes" id="UP000501726">
    <property type="component" value="Chromosome"/>
</dbReference>
<feature type="signal peptide" evidence="1">
    <location>
        <begin position="1"/>
        <end position="27"/>
    </location>
</feature>
<name>A0A6F8PS71_9GAMM</name>
<keyword evidence="1" id="KW-0732">Signal</keyword>
<feature type="chain" id="PRO_5026246456" evidence="1">
    <location>
        <begin position="28"/>
        <end position="192"/>
    </location>
</feature>
<dbReference type="EMBL" id="AP021889">
    <property type="protein sequence ID" value="BBP44965.1"/>
    <property type="molecule type" value="Genomic_DNA"/>
</dbReference>
<protein>
    <submittedName>
        <fullName evidence="2">Uncharacterized protein</fullName>
    </submittedName>
</protein>
<sequence>MNLITKIPLMTFSALFLSLMLSTQAKALGGIDTLSDKNEKEMVVRMAEILEISKDQSYEIFKNFIQNYLDFEDWSAYWSKNDTLDNSKVVNSIDKFLFLTILNDNRVINLSLFKFSKEKQVTLQIVESLPRQKSSGLEKYEELKADKKFEMEDENSKFAYFTEKGMASKVNISIRDTSSLIQFVDLRSFNLN</sequence>
<dbReference type="KEGG" id="tse:THMIRHAS_03380"/>
<dbReference type="AlphaFoldDB" id="A0A6F8PS71"/>
<evidence type="ECO:0000256" key="1">
    <source>
        <dbReference type="SAM" id="SignalP"/>
    </source>
</evidence>
<organism evidence="2 3">
    <name type="scientific">Thiosulfatimonas sediminis</name>
    <dbReference type="NCBI Taxonomy" id="2675054"/>
    <lineage>
        <taxon>Bacteria</taxon>
        <taxon>Pseudomonadati</taxon>
        <taxon>Pseudomonadota</taxon>
        <taxon>Gammaproteobacteria</taxon>
        <taxon>Thiotrichales</taxon>
        <taxon>Piscirickettsiaceae</taxon>
        <taxon>Thiosulfatimonas</taxon>
    </lineage>
</organism>
<keyword evidence="3" id="KW-1185">Reference proteome</keyword>
<proteinExistence type="predicted"/>
<evidence type="ECO:0000313" key="3">
    <source>
        <dbReference type="Proteomes" id="UP000501726"/>
    </source>
</evidence>